<accession>A0A4Y3RYS2</accession>
<dbReference type="RefSeq" id="WP_141303274.1">
    <property type="nucleotide sequence ID" value="NZ_BJMN01000097.1"/>
</dbReference>
<dbReference type="AlphaFoldDB" id="A0A4Y3RYS2"/>
<organism evidence="2 3">
    <name type="scientific">Streptomyces gardneri</name>
    <dbReference type="NCBI Taxonomy" id="66892"/>
    <lineage>
        <taxon>Bacteria</taxon>
        <taxon>Bacillati</taxon>
        <taxon>Actinomycetota</taxon>
        <taxon>Actinomycetes</taxon>
        <taxon>Kitasatosporales</taxon>
        <taxon>Streptomycetaceae</taxon>
        <taxon>Streptomyces</taxon>
    </lineage>
</organism>
<sequence length="75" mass="8074">MRTTIGYTVESIGYVVGAQGLVSFASQTFFGTEWGWMHKVVDLPSTAYLGVVAVGLTLVACGVKTRKTPQRHKVA</sequence>
<keyword evidence="1" id="KW-0472">Membrane</keyword>
<name>A0A4Y3RYS2_9ACTN</name>
<gene>
    <name evidence="2" type="ORF">SGA01_80440</name>
</gene>
<feature type="transmembrane region" description="Helical" evidence="1">
    <location>
        <begin position="12"/>
        <end position="30"/>
    </location>
</feature>
<reference evidence="2 3" key="1">
    <citation type="submission" date="2019-06" db="EMBL/GenBank/DDBJ databases">
        <title>Whole genome shotgun sequence of Streptomyces gardneri NBRC 12865.</title>
        <authorList>
            <person name="Hosoyama A."/>
            <person name="Uohara A."/>
            <person name="Ohji S."/>
            <person name="Ichikawa N."/>
        </authorList>
    </citation>
    <scope>NUCLEOTIDE SEQUENCE [LARGE SCALE GENOMIC DNA]</scope>
    <source>
        <strain evidence="2 3">NBRC 12865</strain>
    </source>
</reference>
<keyword evidence="3" id="KW-1185">Reference proteome</keyword>
<comment type="caution">
    <text evidence="2">The sequence shown here is derived from an EMBL/GenBank/DDBJ whole genome shotgun (WGS) entry which is preliminary data.</text>
</comment>
<keyword evidence="1" id="KW-1133">Transmembrane helix</keyword>
<dbReference type="OrthoDB" id="4241213at2"/>
<dbReference type="Proteomes" id="UP000315226">
    <property type="component" value="Unassembled WGS sequence"/>
</dbReference>
<protein>
    <submittedName>
        <fullName evidence="2">Uncharacterized protein</fullName>
    </submittedName>
</protein>
<feature type="transmembrane region" description="Helical" evidence="1">
    <location>
        <begin position="45"/>
        <end position="63"/>
    </location>
</feature>
<proteinExistence type="predicted"/>
<evidence type="ECO:0000313" key="2">
    <source>
        <dbReference type="EMBL" id="GEB62439.1"/>
    </source>
</evidence>
<evidence type="ECO:0000256" key="1">
    <source>
        <dbReference type="SAM" id="Phobius"/>
    </source>
</evidence>
<evidence type="ECO:0000313" key="3">
    <source>
        <dbReference type="Proteomes" id="UP000315226"/>
    </source>
</evidence>
<dbReference type="EMBL" id="BJMN01000097">
    <property type="protein sequence ID" value="GEB62439.1"/>
    <property type="molecule type" value="Genomic_DNA"/>
</dbReference>
<keyword evidence="1" id="KW-0812">Transmembrane</keyword>